<protein>
    <submittedName>
        <fullName evidence="2">Uncharacterized protein</fullName>
    </submittedName>
</protein>
<accession>A0ABW8JYD1</accession>
<evidence type="ECO:0000313" key="3">
    <source>
        <dbReference type="Proteomes" id="UP001620460"/>
    </source>
</evidence>
<gene>
    <name evidence="2" type="ORF">ISP17_14950</name>
</gene>
<keyword evidence="3" id="KW-1185">Reference proteome</keyword>
<sequence>MKLGWRAGAVVLAMCSAAFAHAGHKSLDSRLWGVWQGRRGSVGIWVCFDASLGAGRYVAQGEGEPIPLLPSGPAEFRQGDRLGAQWNMRIASQGRLLGTVTENGAPPLTLDLVSADAIGEPHACAAESMASAVETPVQLVAGPVLHTGDHRYRVLRFGWQKTLELLEPGASVAAVNQQLLGLLDRSPRALEGVYWVRRRQLTTDSPVGYDDVDVEPLSWGGHWLTVNFYRWAAGMGKSGISQGQVTWNLDTGAKVDLWSWFGGAQAYSDDPFAAGLGEMPPRLHALAFKGEDIPDASNECAGNYQAGALFQISLESGGMSFAQPPTGDGCDLTFTLSYAELLRVATPQGTQAIRRVLREGL</sequence>
<evidence type="ECO:0000256" key="1">
    <source>
        <dbReference type="SAM" id="SignalP"/>
    </source>
</evidence>
<comment type="caution">
    <text evidence="2">The sequence shown here is derived from an EMBL/GenBank/DDBJ whole genome shotgun (WGS) entry which is preliminary data.</text>
</comment>
<proteinExistence type="predicted"/>
<dbReference type="EMBL" id="JADIKM010000004">
    <property type="protein sequence ID" value="MFK2905260.1"/>
    <property type="molecule type" value="Genomic_DNA"/>
</dbReference>
<organism evidence="2 3">
    <name type="scientific">Dyella ginsengisoli</name>
    <dbReference type="NCBI Taxonomy" id="363848"/>
    <lineage>
        <taxon>Bacteria</taxon>
        <taxon>Pseudomonadati</taxon>
        <taxon>Pseudomonadota</taxon>
        <taxon>Gammaproteobacteria</taxon>
        <taxon>Lysobacterales</taxon>
        <taxon>Rhodanobacteraceae</taxon>
        <taxon>Dyella</taxon>
    </lineage>
</organism>
<feature type="signal peptide" evidence="1">
    <location>
        <begin position="1"/>
        <end position="22"/>
    </location>
</feature>
<dbReference type="RefSeq" id="WP_404634596.1">
    <property type="nucleotide sequence ID" value="NZ_JADIKM010000004.1"/>
</dbReference>
<feature type="chain" id="PRO_5046992638" evidence="1">
    <location>
        <begin position="23"/>
        <end position="361"/>
    </location>
</feature>
<dbReference type="Proteomes" id="UP001620460">
    <property type="component" value="Unassembled WGS sequence"/>
</dbReference>
<evidence type="ECO:0000313" key="2">
    <source>
        <dbReference type="EMBL" id="MFK2905260.1"/>
    </source>
</evidence>
<name>A0ABW8JYD1_9GAMM</name>
<reference evidence="2 3" key="1">
    <citation type="submission" date="2020-10" db="EMBL/GenBank/DDBJ databases">
        <title>Phylogeny of dyella-like bacteria.</title>
        <authorList>
            <person name="Fu J."/>
        </authorList>
    </citation>
    <scope>NUCLEOTIDE SEQUENCE [LARGE SCALE GENOMIC DNA]</scope>
    <source>
        <strain evidence="2 3">Gsoil3046</strain>
    </source>
</reference>
<keyword evidence="1" id="KW-0732">Signal</keyword>